<evidence type="ECO:0000256" key="1">
    <source>
        <dbReference type="ARBA" id="ARBA00006723"/>
    </source>
</evidence>
<dbReference type="Proteomes" id="UP001597368">
    <property type="component" value="Unassembled WGS sequence"/>
</dbReference>
<dbReference type="Gene3D" id="3.30.429.10">
    <property type="entry name" value="Macrophage Migration Inhibitory Factor"/>
    <property type="match status" value="1"/>
</dbReference>
<comment type="similarity">
    <text evidence="1">Belongs to the 4-oxalocrotonate tautomerase family.</text>
</comment>
<dbReference type="InterPro" id="IPR004370">
    <property type="entry name" value="4-OT-like_dom"/>
</dbReference>
<keyword evidence="2" id="KW-0413">Isomerase</keyword>
<dbReference type="SUPFAM" id="SSF55331">
    <property type="entry name" value="Tautomerase/MIF"/>
    <property type="match status" value="1"/>
</dbReference>
<organism evidence="4 5">
    <name type="scientific">Nonomuraea mangrovi</name>
    <dbReference type="NCBI Taxonomy" id="2316207"/>
    <lineage>
        <taxon>Bacteria</taxon>
        <taxon>Bacillati</taxon>
        <taxon>Actinomycetota</taxon>
        <taxon>Actinomycetes</taxon>
        <taxon>Streptosporangiales</taxon>
        <taxon>Streptosporangiaceae</taxon>
        <taxon>Nonomuraea</taxon>
    </lineage>
</organism>
<accession>A0ABW4T2Y8</accession>
<keyword evidence="5" id="KW-1185">Reference proteome</keyword>
<proteinExistence type="inferred from homology"/>
<dbReference type="Pfam" id="PF01361">
    <property type="entry name" value="Tautomerase"/>
    <property type="match status" value="1"/>
</dbReference>
<feature type="domain" description="4-oxalocrotonate tautomerase-like" evidence="3">
    <location>
        <begin position="2"/>
        <end position="62"/>
    </location>
</feature>
<reference evidence="5" key="1">
    <citation type="journal article" date="2019" name="Int. J. Syst. Evol. Microbiol.">
        <title>The Global Catalogue of Microorganisms (GCM) 10K type strain sequencing project: providing services to taxonomists for standard genome sequencing and annotation.</title>
        <authorList>
            <consortium name="The Broad Institute Genomics Platform"/>
            <consortium name="The Broad Institute Genome Sequencing Center for Infectious Disease"/>
            <person name="Wu L."/>
            <person name="Ma J."/>
        </authorList>
    </citation>
    <scope>NUCLEOTIDE SEQUENCE [LARGE SCALE GENOMIC DNA]</scope>
    <source>
        <strain evidence="5">ICMP 6774ER</strain>
    </source>
</reference>
<dbReference type="InterPro" id="IPR014347">
    <property type="entry name" value="Tautomerase/MIF_sf"/>
</dbReference>
<sequence>MPLINVKIIEDVFTEAQKAEMVEKLTDAMVSIEGENMRSVTWVVVEEVKSGDWGIGGKTLTTADVKALAGG</sequence>
<protein>
    <submittedName>
        <fullName evidence="4">4-oxalocrotonate tautomerase family protein</fullName>
    </submittedName>
</protein>
<evidence type="ECO:0000313" key="5">
    <source>
        <dbReference type="Proteomes" id="UP001597368"/>
    </source>
</evidence>
<dbReference type="PANTHER" id="PTHR35530">
    <property type="entry name" value="TAUTOMERASE-RELATED"/>
    <property type="match status" value="1"/>
</dbReference>
<evidence type="ECO:0000313" key="4">
    <source>
        <dbReference type="EMBL" id="MFD1936293.1"/>
    </source>
</evidence>
<name>A0ABW4T2Y8_9ACTN</name>
<dbReference type="RefSeq" id="WP_379576444.1">
    <property type="nucleotide sequence ID" value="NZ_JBHUFV010000050.1"/>
</dbReference>
<dbReference type="EMBL" id="JBHUFV010000050">
    <property type="protein sequence ID" value="MFD1936293.1"/>
    <property type="molecule type" value="Genomic_DNA"/>
</dbReference>
<comment type="caution">
    <text evidence="4">The sequence shown here is derived from an EMBL/GenBank/DDBJ whole genome shotgun (WGS) entry which is preliminary data.</text>
</comment>
<gene>
    <name evidence="4" type="ORF">ACFSKW_32960</name>
</gene>
<evidence type="ECO:0000259" key="3">
    <source>
        <dbReference type="Pfam" id="PF01361"/>
    </source>
</evidence>
<evidence type="ECO:0000256" key="2">
    <source>
        <dbReference type="ARBA" id="ARBA00023235"/>
    </source>
</evidence>
<dbReference type="PANTHER" id="PTHR35530:SF2">
    <property type="entry name" value="BSL4019 PROTEIN"/>
    <property type="match status" value="1"/>
</dbReference>